<proteinExistence type="predicted"/>
<protein>
    <submittedName>
        <fullName evidence="1">Uncharacterized protein</fullName>
    </submittedName>
</protein>
<dbReference type="Proteomes" id="UP000249547">
    <property type="component" value="Unassembled WGS sequence"/>
</dbReference>
<dbReference type="AlphaFoldDB" id="A0A327Q7C8"/>
<evidence type="ECO:0000313" key="1">
    <source>
        <dbReference type="EMBL" id="RAI99874.1"/>
    </source>
</evidence>
<accession>A0A327Q7C8</accession>
<evidence type="ECO:0000313" key="2">
    <source>
        <dbReference type="Proteomes" id="UP000249547"/>
    </source>
</evidence>
<dbReference type="RefSeq" id="WP_111599820.1">
    <property type="nucleotide sequence ID" value="NZ_QLLL01000009.1"/>
</dbReference>
<gene>
    <name evidence="1" type="ORF">LX64_04428</name>
</gene>
<sequence>MGKVIHLNTKKLERVSFYPTKNGFITYTTSRKTINWEDSKYDRIRAHRQEFGRAAQTAADMQFALKDVAALFPDNTMYRRLSSQLLLALKNDTTHERGNRTVEDGDIQTLANFEFNQNAYFRRTCMAKHSVHLDRQQGLATLTIPAFDPSDRIRAPKHTTHFKMVMSLHAINFDTNDMDSTAVITQALPINTPITNDLILQVQGKPYDPRHMFVSIGIVFIEMVNEREYKVRGGYQNAMTMTAVYAKQATTKETTIVTGEKVVEEVIHTSNKKVQIEHPERLIPPVFPQNKLRKKQGVFGQQRYNRAINRQRYVETLQC</sequence>
<organism evidence="1 2">
    <name type="scientific">Chitinophaga skermanii</name>
    <dbReference type="NCBI Taxonomy" id="331697"/>
    <lineage>
        <taxon>Bacteria</taxon>
        <taxon>Pseudomonadati</taxon>
        <taxon>Bacteroidota</taxon>
        <taxon>Chitinophagia</taxon>
        <taxon>Chitinophagales</taxon>
        <taxon>Chitinophagaceae</taxon>
        <taxon>Chitinophaga</taxon>
    </lineage>
</organism>
<name>A0A327Q7C8_9BACT</name>
<comment type="caution">
    <text evidence="1">The sequence shown here is derived from an EMBL/GenBank/DDBJ whole genome shotgun (WGS) entry which is preliminary data.</text>
</comment>
<dbReference type="OrthoDB" id="645138at2"/>
<reference evidence="1 2" key="1">
    <citation type="submission" date="2018-06" db="EMBL/GenBank/DDBJ databases">
        <title>Genomic Encyclopedia of Archaeal and Bacterial Type Strains, Phase II (KMG-II): from individual species to whole genera.</title>
        <authorList>
            <person name="Goeker M."/>
        </authorList>
    </citation>
    <scope>NUCLEOTIDE SEQUENCE [LARGE SCALE GENOMIC DNA]</scope>
    <source>
        <strain evidence="1 2">DSM 23857</strain>
    </source>
</reference>
<dbReference type="EMBL" id="QLLL01000009">
    <property type="protein sequence ID" value="RAI99874.1"/>
    <property type="molecule type" value="Genomic_DNA"/>
</dbReference>
<keyword evidence="2" id="KW-1185">Reference proteome</keyword>